<dbReference type="Gene3D" id="3.30.9.10">
    <property type="entry name" value="D-Amino Acid Oxidase, subunit A, domain 2"/>
    <property type="match status" value="1"/>
</dbReference>
<name>A0A8J3H2L3_9RHOB</name>
<dbReference type="InterPro" id="IPR006076">
    <property type="entry name" value="FAD-dep_OxRdtase"/>
</dbReference>
<evidence type="ECO:0000259" key="2">
    <source>
        <dbReference type="Pfam" id="PF01266"/>
    </source>
</evidence>
<sequence length="414" mass="44737">MIGGGVVGLSTALWLQRSGHQVVVIDPAPPLPGIGFRGAASFGNAATIAPSGIFPVASPGILWRVPGMMLDREGPLSLYWADLPDLLPWLTAFVLASGMKKFDRLTSELSGLMRLVESGHAPLMAEADCVQPRRGEGSIHLYRSTAEMDGVRPALARRNHEGIRARLLSRDEIRAMEPNLAEDYAGGAIFEDCYILDSPEDYCRELARAIQRRGGQFVQARCKGVDSTTDGVSVRTSGRAVTADRAVIAAGAWSRRIARASGQRLNMNTERGYHVAFAPHAGLLNHAVMYPSDGFFLTPLDHQIRAAGTVELGGLDKPAREVRLRVLEAKARRMVPALGERQDQWLGFRPSSPDSKPFIGPSARDPRILFACGHGHMGVTLAGITGLLISQVVDGKTPMLDLAPFSPGRPLMRI</sequence>
<organism evidence="3 4">
    <name type="scientific">Seohaeicola zhoushanensis</name>
    <dbReference type="NCBI Taxonomy" id="1569283"/>
    <lineage>
        <taxon>Bacteria</taxon>
        <taxon>Pseudomonadati</taxon>
        <taxon>Pseudomonadota</taxon>
        <taxon>Alphaproteobacteria</taxon>
        <taxon>Rhodobacterales</taxon>
        <taxon>Roseobacteraceae</taxon>
        <taxon>Seohaeicola</taxon>
    </lineage>
</organism>
<gene>
    <name evidence="3" type="ORF">GCM10017056_45030</name>
</gene>
<reference evidence="3" key="2">
    <citation type="submission" date="2020-09" db="EMBL/GenBank/DDBJ databases">
        <authorList>
            <person name="Sun Q."/>
            <person name="Kim S."/>
        </authorList>
    </citation>
    <scope>NUCLEOTIDE SEQUENCE</scope>
    <source>
        <strain evidence="3">KCTC 42650</strain>
    </source>
</reference>
<dbReference type="GO" id="GO:0005737">
    <property type="term" value="C:cytoplasm"/>
    <property type="evidence" value="ECO:0007669"/>
    <property type="project" value="TreeGrafter"/>
</dbReference>
<evidence type="ECO:0000313" key="3">
    <source>
        <dbReference type="EMBL" id="GHF68928.1"/>
    </source>
</evidence>
<keyword evidence="4" id="KW-1185">Reference proteome</keyword>
<evidence type="ECO:0000256" key="1">
    <source>
        <dbReference type="ARBA" id="ARBA00023002"/>
    </source>
</evidence>
<protein>
    <submittedName>
        <fullName evidence="3">Cytochrome c4</fullName>
    </submittedName>
</protein>
<dbReference type="Proteomes" id="UP000626220">
    <property type="component" value="Unassembled WGS sequence"/>
</dbReference>
<keyword evidence="1" id="KW-0560">Oxidoreductase</keyword>
<comment type="caution">
    <text evidence="3">The sequence shown here is derived from an EMBL/GenBank/DDBJ whole genome shotgun (WGS) entry which is preliminary data.</text>
</comment>
<dbReference type="SUPFAM" id="SSF54373">
    <property type="entry name" value="FAD-linked reductases, C-terminal domain"/>
    <property type="match status" value="1"/>
</dbReference>
<evidence type="ECO:0000313" key="4">
    <source>
        <dbReference type="Proteomes" id="UP000626220"/>
    </source>
</evidence>
<feature type="domain" description="FAD dependent oxidoreductase" evidence="2">
    <location>
        <begin position="2"/>
        <end position="391"/>
    </location>
</feature>
<proteinExistence type="predicted"/>
<dbReference type="GO" id="GO:0016491">
    <property type="term" value="F:oxidoreductase activity"/>
    <property type="evidence" value="ECO:0007669"/>
    <property type="project" value="UniProtKB-KW"/>
</dbReference>
<dbReference type="Pfam" id="PF01266">
    <property type="entry name" value="DAO"/>
    <property type="match status" value="1"/>
</dbReference>
<dbReference type="Gene3D" id="3.50.50.60">
    <property type="entry name" value="FAD/NAD(P)-binding domain"/>
    <property type="match status" value="2"/>
</dbReference>
<dbReference type="PANTHER" id="PTHR13847:SF289">
    <property type="entry name" value="GLYCINE OXIDASE"/>
    <property type="match status" value="1"/>
</dbReference>
<dbReference type="InterPro" id="IPR036188">
    <property type="entry name" value="FAD/NAD-bd_sf"/>
</dbReference>
<accession>A0A8J3H2L3</accession>
<dbReference type="PANTHER" id="PTHR13847">
    <property type="entry name" value="SARCOSINE DEHYDROGENASE-RELATED"/>
    <property type="match status" value="1"/>
</dbReference>
<dbReference type="SUPFAM" id="SSF51905">
    <property type="entry name" value="FAD/NAD(P)-binding domain"/>
    <property type="match status" value="1"/>
</dbReference>
<dbReference type="AlphaFoldDB" id="A0A8J3H2L3"/>
<reference evidence="3" key="1">
    <citation type="journal article" date="2014" name="Int. J. Syst. Evol. Microbiol.">
        <title>Complete genome sequence of Corynebacterium casei LMG S-19264T (=DSM 44701T), isolated from a smear-ripened cheese.</title>
        <authorList>
            <consortium name="US DOE Joint Genome Institute (JGI-PGF)"/>
            <person name="Walter F."/>
            <person name="Albersmeier A."/>
            <person name="Kalinowski J."/>
            <person name="Ruckert C."/>
        </authorList>
    </citation>
    <scope>NUCLEOTIDE SEQUENCE</scope>
    <source>
        <strain evidence="3">KCTC 42650</strain>
    </source>
</reference>
<dbReference type="EMBL" id="BNCJ01000022">
    <property type="protein sequence ID" value="GHF68928.1"/>
    <property type="molecule type" value="Genomic_DNA"/>
</dbReference>